<dbReference type="OrthoDB" id="9791166at2"/>
<proteinExistence type="predicted"/>
<dbReference type="Proteomes" id="UP000463961">
    <property type="component" value="Chromosome"/>
</dbReference>
<dbReference type="Pfam" id="PF10006">
    <property type="entry name" value="DUF2249"/>
    <property type="match status" value="1"/>
</dbReference>
<dbReference type="RefSeq" id="WP_162050119.1">
    <property type="nucleotide sequence ID" value="NZ_AP019011.1"/>
</dbReference>
<evidence type="ECO:0000313" key="2">
    <source>
        <dbReference type="EMBL" id="BBU69160.1"/>
    </source>
</evidence>
<accession>A0A679IBQ7</accession>
<gene>
    <name evidence="2" type="ORF">ICHIAU1_14430</name>
</gene>
<reference evidence="3" key="1">
    <citation type="submission" date="2020-01" db="EMBL/GenBank/DDBJ databases">
        <title>Phosphoaccumulans saitamaens gen. nov., sp. nov., a polyphosphate accumulating bacterium isolated from surface river water.</title>
        <authorList>
            <person name="Watanabe K."/>
            <person name="Suda W."/>
        </authorList>
    </citation>
    <scope>NUCLEOTIDE SEQUENCE [LARGE SCALE GENOMIC DNA]</scope>
    <source>
        <strain evidence="3">ICHIAU1</strain>
    </source>
</reference>
<name>A0A679IBQ7_9RHOO</name>
<keyword evidence="3" id="KW-1185">Reference proteome</keyword>
<organism evidence="2 3">
    <name type="scientific">Fluviibacter phosphoraccumulans</name>
    <dbReference type="NCBI Taxonomy" id="1751046"/>
    <lineage>
        <taxon>Bacteria</taxon>
        <taxon>Pseudomonadati</taxon>
        <taxon>Pseudomonadota</taxon>
        <taxon>Betaproteobacteria</taxon>
        <taxon>Rhodocyclales</taxon>
        <taxon>Fluviibacteraceae</taxon>
        <taxon>Fluviibacter</taxon>
    </lineage>
</organism>
<sequence>MTYVSALLAKDASRILPFDGYELKTKAEENAFVSAVGELQPGEILRLFIDHNPFNLIRKIAIRYGSKLIFQYRQNREGAVVIDFKKVRG</sequence>
<dbReference type="AlphaFoldDB" id="A0A679IBQ7"/>
<dbReference type="EMBL" id="AP022345">
    <property type="protein sequence ID" value="BBU69160.1"/>
    <property type="molecule type" value="Genomic_DNA"/>
</dbReference>
<feature type="domain" description="DUF2249" evidence="1">
    <location>
        <begin position="32"/>
        <end position="86"/>
    </location>
</feature>
<evidence type="ECO:0000313" key="3">
    <source>
        <dbReference type="Proteomes" id="UP000463961"/>
    </source>
</evidence>
<evidence type="ECO:0000259" key="1">
    <source>
        <dbReference type="Pfam" id="PF10006"/>
    </source>
</evidence>
<dbReference type="InterPro" id="IPR018720">
    <property type="entry name" value="DUF2249"/>
</dbReference>
<protein>
    <recommendedName>
        <fullName evidence="1">DUF2249 domain-containing protein</fullName>
    </recommendedName>
</protein>